<name>A0ABV9S2Z0_9PSEU</name>
<evidence type="ECO:0000313" key="1">
    <source>
        <dbReference type="EMBL" id="MFC4855259.1"/>
    </source>
</evidence>
<gene>
    <name evidence="1" type="ORF">ACFPCV_17260</name>
</gene>
<keyword evidence="2" id="KW-1185">Reference proteome</keyword>
<dbReference type="SUPFAM" id="SSF48208">
    <property type="entry name" value="Six-hairpin glycosidases"/>
    <property type="match status" value="2"/>
</dbReference>
<dbReference type="InterPro" id="IPR008928">
    <property type="entry name" value="6-hairpin_glycosidase_sf"/>
</dbReference>
<reference evidence="2" key="1">
    <citation type="journal article" date="2019" name="Int. J. Syst. Evol. Microbiol.">
        <title>The Global Catalogue of Microorganisms (GCM) 10K type strain sequencing project: providing services to taxonomists for standard genome sequencing and annotation.</title>
        <authorList>
            <consortium name="The Broad Institute Genomics Platform"/>
            <consortium name="The Broad Institute Genome Sequencing Center for Infectious Disease"/>
            <person name="Wu L."/>
            <person name="Ma J."/>
        </authorList>
    </citation>
    <scope>NUCLEOTIDE SEQUENCE [LARGE SCALE GENOMIC DNA]</scope>
    <source>
        <strain evidence="2">ZS-22-S1</strain>
    </source>
</reference>
<sequence>MTPPFTVTVLGQDAALAVAEEVTPHDGGRFAVRLTVTARAAGAAGLRVSLRLGRTDDPGWLVPGVFYGENRVTGCRVRYPRFTVADPDPAALESDAWSFRADRCATPAVFGWDAAGGAALVTTEWSPLGQAGVGFAVDDGHPVLRLHFPYREEPVVYDGSPTPRPADVPSYPWEAGETVTIDFDVYVLGPDRHSYSEVLRDVHRRTAARDLDTVPWVSLTEAADLTAWGLYRWHYRDEDAVLLETAAFDRDALGERGDRQAMHVAWLSGVPHAYALLRHGRRVGNRSYVDAACAVLDNITANLTPGGTFWGQWTRENGWNAGWTPNRRRVHARTLGEATVFLQRAVALGAAPALWVTAVRSNLDVACASQDADGALGSGYDVETGAVIDRFGTSGLAWIPALVSAGRVAVAQRAGRYYAQAVREEFLYGAPEDVDLAPTSEDGYLAIMAYVALYEADGDREWLDLACRAADWTLTFRYTYDVDFPPHTLLGHYDFRSRGADQASPANQHLHSYGLICHRELTRLGEHTGDEYYTRSAAETLACFRQFVAREDGDFNAYRGMVTERYFQTACYQPKGMLLTLSHAWCVGVLLLACEESL</sequence>
<protein>
    <submittedName>
        <fullName evidence="1">Uncharacterized protein</fullName>
    </submittedName>
</protein>
<evidence type="ECO:0000313" key="2">
    <source>
        <dbReference type="Proteomes" id="UP001595859"/>
    </source>
</evidence>
<organism evidence="1 2">
    <name type="scientific">Actinophytocola glycyrrhizae</name>
    <dbReference type="NCBI Taxonomy" id="2044873"/>
    <lineage>
        <taxon>Bacteria</taxon>
        <taxon>Bacillati</taxon>
        <taxon>Actinomycetota</taxon>
        <taxon>Actinomycetes</taxon>
        <taxon>Pseudonocardiales</taxon>
        <taxon>Pseudonocardiaceae</taxon>
    </lineage>
</organism>
<proteinExistence type="predicted"/>
<dbReference type="Proteomes" id="UP001595859">
    <property type="component" value="Unassembled WGS sequence"/>
</dbReference>
<dbReference type="EMBL" id="JBHSIS010000007">
    <property type="protein sequence ID" value="MFC4855259.1"/>
    <property type="molecule type" value="Genomic_DNA"/>
</dbReference>
<dbReference type="Gene3D" id="1.50.10.10">
    <property type="match status" value="1"/>
</dbReference>
<comment type="caution">
    <text evidence="1">The sequence shown here is derived from an EMBL/GenBank/DDBJ whole genome shotgun (WGS) entry which is preliminary data.</text>
</comment>
<dbReference type="InterPro" id="IPR012341">
    <property type="entry name" value="6hp_glycosidase-like_sf"/>
</dbReference>
<accession>A0ABV9S2Z0</accession>
<dbReference type="RefSeq" id="WP_378057208.1">
    <property type="nucleotide sequence ID" value="NZ_JBHSIS010000007.1"/>
</dbReference>